<dbReference type="AlphaFoldDB" id="E6ZDW1"/>
<sequence length="281" mass="32606">MIYSVMLEGAKKRDGVLGISRIMKYAGCLLNAFFAAVIGRFLETTFISHHSLSFLFFLFFFICLLIFLFRIKRQFYLFFVIQFLVVFFCFLGRALLFWPFFETALTSGLVFYLDNGEGQQPAQVPVGHANIPVIRNYGLESGLQLRVADLEAANSPFLAQEDPGQFWNAVQINLAESPTQVEYNRRLNFEHMDLSVRESKQLTFVFFSQIFHNADNPIPGLNTVNSVKSFYNEYESGNDFWLPTNEEELSFVNRVNNDLIQHGDSSEYYQHILYRHGHRDY</sequence>
<organism evidence="2">
    <name type="scientific">Beta vulgaris subsp. maritima</name>
    <name type="common">Sea beet</name>
    <name type="synonym">Beta maritima</name>
    <dbReference type="NCBI Taxonomy" id="350892"/>
    <lineage>
        <taxon>Eukaryota</taxon>
        <taxon>Viridiplantae</taxon>
        <taxon>Streptophyta</taxon>
        <taxon>Embryophyta</taxon>
        <taxon>Tracheophyta</taxon>
        <taxon>Spermatophyta</taxon>
        <taxon>Magnoliopsida</taxon>
        <taxon>eudicotyledons</taxon>
        <taxon>Gunneridae</taxon>
        <taxon>Pentapetalae</taxon>
        <taxon>Caryophyllales</taxon>
        <taxon>Chenopodiaceae</taxon>
        <taxon>Betoideae</taxon>
        <taxon>Beta</taxon>
    </lineage>
</organism>
<geneLocation type="mitochondrion" evidence="2"/>
<evidence type="ECO:0000256" key="1">
    <source>
        <dbReference type="SAM" id="Phobius"/>
    </source>
</evidence>
<reference evidence="2" key="2">
    <citation type="journal article" date="2011" name="Genome Biol. Evol.">
        <title>Structural and content diversity of mitochondrial genome in beet: a comparative genomic analysis.</title>
        <authorList>
            <person name="Darracq A."/>
            <person name="Varre J.S."/>
            <person name="Marechal-Drouard L."/>
            <person name="Courseaux A."/>
            <person name="Saumitou-Laprade P."/>
            <person name="Oztas S."/>
            <person name="Vacherie B."/>
            <person name="Barbe V.and.Touzet.P."/>
        </authorList>
    </citation>
    <scope>NUCLEOTIDE SEQUENCE</scope>
</reference>
<protein>
    <submittedName>
        <fullName evidence="2">Uncharacterized protein</fullName>
    </submittedName>
</protein>
<feature type="transmembrane region" description="Helical" evidence="1">
    <location>
        <begin position="48"/>
        <end position="69"/>
    </location>
</feature>
<dbReference type="EMBL" id="FP885834">
    <property type="protein sequence ID" value="CBX33227.1"/>
    <property type="molecule type" value="Genomic_DNA"/>
</dbReference>
<keyword evidence="2" id="KW-0496">Mitochondrion</keyword>
<name>E6ZDW1_BETVM</name>
<keyword evidence="1" id="KW-1133">Transmembrane helix</keyword>
<evidence type="ECO:0000313" key="2">
    <source>
        <dbReference type="EMBL" id="CBX33227.1"/>
    </source>
</evidence>
<accession>E6ZDW1</accession>
<proteinExistence type="predicted"/>
<keyword evidence="1" id="KW-0472">Membrane</keyword>
<gene>
    <name evidence="2" type="primary">orf281</name>
</gene>
<keyword evidence="1" id="KW-0812">Transmembrane</keyword>
<reference evidence="2" key="1">
    <citation type="submission" date="2010-11" db="EMBL/GenBank/DDBJ databases">
        <authorList>
            <person name="Genoscope - CEA"/>
        </authorList>
    </citation>
    <scope>NUCLEOTIDE SEQUENCE</scope>
</reference>
<feature type="transmembrane region" description="Helical" evidence="1">
    <location>
        <begin position="22"/>
        <end position="42"/>
    </location>
</feature>
<feature type="transmembrane region" description="Helical" evidence="1">
    <location>
        <begin position="76"/>
        <end position="101"/>
    </location>
</feature>